<evidence type="ECO:0000259" key="2">
    <source>
        <dbReference type="Pfam" id="PF05569"/>
    </source>
</evidence>
<feature type="transmembrane region" description="Helical" evidence="1">
    <location>
        <begin position="6"/>
        <end position="27"/>
    </location>
</feature>
<accession>A0ABY4ZPV6</accession>
<evidence type="ECO:0000313" key="4">
    <source>
        <dbReference type="Proteomes" id="UP001057520"/>
    </source>
</evidence>
<name>A0ABY4ZPV6_9CAUL</name>
<evidence type="ECO:0000256" key="1">
    <source>
        <dbReference type="SAM" id="Phobius"/>
    </source>
</evidence>
<sequence>MIELFALALIRAQIAAAAAVLLVVILRPSARRLFGPRRAYGLWAIVPAAAAAAFLPSLAETMDLGSPARPLGVWAGKLILLWLAGCAVATTILVLRERLFRQKVDQGLAGPAVMGALWPRIVLPSDFAQRFEPREREMITLHERTHINRGDPIANLVIAGAGVVGWCNPMIALASRLVRIDQELACDATVVALRSDIRADYAKALMKAQMSVSTSPLACGWATHPLILRVSLLNRREPSLHRDIAGFLTMTFLAIMAMVIVWSVSPRGPDFKDLRPGLAAQMDDNGAIFWVQGK</sequence>
<feature type="transmembrane region" description="Helical" evidence="1">
    <location>
        <begin position="39"/>
        <end position="59"/>
    </location>
</feature>
<dbReference type="InterPro" id="IPR008756">
    <property type="entry name" value="Peptidase_M56"/>
</dbReference>
<organism evidence="3 4">
    <name type="scientific">Caulobacter segnis</name>
    <dbReference type="NCBI Taxonomy" id="88688"/>
    <lineage>
        <taxon>Bacteria</taxon>
        <taxon>Pseudomonadati</taxon>
        <taxon>Pseudomonadota</taxon>
        <taxon>Alphaproteobacteria</taxon>
        <taxon>Caulobacterales</taxon>
        <taxon>Caulobacteraceae</taxon>
        <taxon>Caulobacter</taxon>
    </lineage>
</organism>
<gene>
    <name evidence="3" type="ORF">MZV50_19685</name>
</gene>
<dbReference type="PANTHER" id="PTHR34978:SF3">
    <property type="entry name" value="SLR0241 PROTEIN"/>
    <property type="match status" value="1"/>
</dbReference>
<feature type="transmembrane region" description="Helical" evidence="1">
    <location>
        <begin position="71"/>
        <end position="95"/>
    </location>
</feature>
<dbReference type="PANTHER" id="PTHR34978">
    <property type="entry name" value="POSSIBLE SENSOR-TRANSDUCER PROTEIN BLAR"/>
    <property type="match status" value="1"/>
</dbReference>
<dbReference type="InterPro" id="IPR052173">
    <property type="entry name" value="Beta-lactam_resp_regulator"/>
</dbReference>
<feature type="domain" description="Peptidase M56" evidence="2">
    <location>
        <begin position="105"/>
        <end position="233"/>
    </location>
</feature>
<protein>
    <submittedName>
        <fullName evidence="3">Peptidase M56</fullName>
    </submittedName>
</protein>
<dbReference type="CDD" id="cd07341">
    <property type="entry name" value="M56_BlaR1_MecR1_like"/>
    <property type="match status" value="1"/>
</dbReference>
<proteinExistence type="predicted"/>
<evidence type="ECO:0000313" key="3">
    <source>
        <dbReference type="EMBL" id="USQ94773.1"/>
    </source>
</evidence>
<feature type="domain" description="Peptidase M56" evidence="2">
    <location>
        <begin position="8"/>
        <end position="68"/>
    </location>
</feature>
<keyword evidence="1" id="KW-0472">Membrane</keyword>
<feature type="transmembrane region" description="Helical" evidence="1">
    <location>
        <begin position="244"/>
        <end position="264"/>
    </location>
</feature>
<keyword evidence="1" id="KW-0812">Transmembrane</keyword>
<keyword evidence="4" id="KW-1185">Reference proteome</keyword>
<dbReference type="Proteomes" id="UP001057520">
    <property type="component" value="Chromosome"/>
</dbReference>
<reference evidence="3 4" key="1">
    <citation type="submission" date="2022-04" db="EMBL/GenBank/DDBJ databases">
        <title>Genome sequence of soybean root-associated Caulobacter segnis RL271.</title>
        <authorList>
            <person name="Longley R."/>
            <person name="Bonito G."/>
            <person name="Trigodet F."/>
            <person name="Crosson S."/>
            <person name="Fiebig A."/>
        </authorList>
    </citation>
    <scope>NUCLEOTIDE SEQUENCE [LARGE SCALE GENOMIC DNA]</scope>
    <source>
        <strain evidence="3 4">RL271</strain>
    </source>
</reference>
<keyword evidence="1" id="KW-1133">Transmembrane helix</keyword>
<dbReference type="Pfam" id="PF05569">
    <property type="entry name" value="Peptidase_M56"/>
    <property type="match status" value="2"/>
</dbReference>
<dbReference type="EMBL" id="CP096040">
    <property type="protein sequence ID" value="USQ94773.1"/>
    <property type="molecule type" value="Genomic_DNA"/>
</dbReference>